<reference evidence="1 2" key="2">
    <citation type="journal article" date="2012" name="J. Bacteriol.">
        <title>Complete Genome Sequence of Rahnella sp. Strain Y9602, a Gammaproteobacterium Isolate from Metal- and Radionuclide-Contaminated Soil.</title>
        <authorList>
            <person name="Martinez R.J."/>
            <person name="Bruce D."/>
            <person name="Detter C."/>
            <person name="Goodwin L.A."/>
            <person name="Han J."/>
            <person name="Han C.S."/>
            <person name="Held B."/>
            <person name="Land M.L."/>
            <person name="Mikhailova N."/>
            <person name="Nolan M."/>
            <person name="Pennacchio L."/>
            <person name="Pitluck S."/>
            <person name="Tapia R."/>
            <person name="Woyke T."/>
            <person name="Sobecky P.A."/>
        </authorList>
    </citation>
    <scope>NUCLEOTIDE SEQUENCE [LARGE SCALE GENOMIC DNA]</scope>
    <source>
        <strain evidence="1 2">Y9602</strain>
        <plasmid evidence="1 2">pRAHAQ01</plasmid>
    </source>
</reference>
<name>A0A0H3FG45_RAHSY</name>
<dbReference type="InterPro" id="IPR036250">
    <property type="entry name" value="AcylCo_DH-like_C"/>
</dbReference>
<organism evidence="1 2">
    <name type="scientific">Rahnella sp. (strain Y9602)</name>
    <dbReference type="NCBI Taxonomy" id="2703885"/>
    <lineage>
        <taxon>Bacteria</taxon>
        <taxon>Pseudomonadati</taxon>
        <taxon>Pseudomonadota</taxon>
        <taxon>Gammaproteobacteria</taxon>
        <taxon>Enterobacterales</taxon>
        <taxon>Yersiniaceae</taxon>
        <taxon>Rahnella</taxon>
    </lineage>
</organism>
<reference evidence="2" key="1">
    <citation type="submission" date="2011-01" db="EMBL/GenBank/DDBJ databases">
        <title>Complete sequence of plasmid1 of Rahnella sp. Y9602.</title>
        <authorList>
            <consortium name="US DOE Joint Genome Institute"/>
            <person name="Lucas S."/>
            <person name="Copeland A."/>
            <person name="Lapidus A."/>
            <person name="Cheng J.-F."/>
            <person name="Goodwin L."/>
            <person name="Pitluck S."/>
            <person name="Lu M."/>
            <person name="Detter J.C."/>
            <person name="Han C."/>
            <person name="Tapia R."/>
            <person name="Land M."/>
            <person name="Hauser L."/>
            <person name="Kyrpides N."/>
            <person name="Ivanova N."/>
            <person name="Ovchinnikova G."/>
            <person name="Pagani I."/>
            <person name="Sobecky P.A."/>
            <person name="Martinez R.J."/>
            <person name="Woyke T."/>
        </authorList>
    </citation>
    <scope>NUCLEOTIDE SEQUENCE [LARGE SCALE GENOMIC DNA]</scope>
    <source>
        <strain evidence="2">Y9602</strain>
        <plasmid evidence="2">pRAHAQ01</plasmid>
    </source>
</reference>
<dbReference type="GO" id="GO:0016627">
    <property type="term" value="F:oxidoreductase activity, acting on the CH-CH group of donors"/>
    <property type="evidence" value="ECO:0007669"/>
    <property type="project" value="InterPro"/>
</dbReference>
<dbReference type="SUPFAM" id="SSF47203">
    <property type="entry name" value="Acyl-CoA dehydrogenase C-terminal domain-like"/>
    <property type="match status" value="1"/>
</dbReference>
<dbReference type="OrthoDB" id="7012582at2"/>
<dbReference type="Proteomes" id="UP000007257">
    <property type="component" value="Plasmid pRAHAQ01"/>
</dbReference>
<proteinExistence type="predicted"/>
<evidence type="ECO:0000313" key="2">
    <source>
        <dbReference type="Proteomes" id="UP000007257"/>
    </source>
</evidence>
<keyword evidence="1" id="KW-0614">Plasmid</keyword>
<accession>A0A0H3FG45</accession>
<evidence type="ECO:0008006" key="3">
    <source>
        <dbReference type="Google" id="ProtNLM"/>
    </source>
</evidence>
<dbReference type="KEGG" id="rah:Rahaq_4707"/>
<gene>
    <name evidence="1" type="ordered locus">Rahaq_4707</name>
</gene>
<dbReference type="eggNOG" id="ENOG5032VJ6">
    <property type="taxonomic scope" value="Bacteria"/>
</dbReference>
<geneLocation type="plasmid" evidence="1 2">
    <name>pRAHAQ01</name>
</geneLocation>
<protein>
    <recommendedName>
        <fullName evidence="3">Acyl-CoA dehydrogenase domain-containing protein</fullName>
    </recommendedName>
</protein>
<evidence type="ECO:0000313" key="1">
    <source>
        <dbReference type="EMBL" id="ADW76287.1"/>
    </source>
</evidence>
<dbReference type="AlphaFoldDB" id="A0A0H3FG45"/>
<dbReference type="HOGENOM" id="CLU_1347110_0_0_6"/>
<sequence length="213" mass="23822">MCEAEFTRLYFLFRDHEPAEAFRQMRQKWANPASGVFCGGYQILAAEGETCAEQHAESDRILASLGIALQHTGTETITDDPIPLMASFAARLGLLSQILAVSWKHLSARKSFGIKTTRHQLVKADFADLSNQTDLLLLQWQMRITAQDYADPEADHWQITELTNRAEKLMGGHGYLSGSTHSLSYLSMMIYSLYGKAADAAITVLPARQERRV</sequence>
<dbReference type="EMBL" id="CP002506">
    <property type="protein sequence ID" value="ADW76287.1"/>
    <property type="molecule type" value="Genomic_DNA"/>
</dbReference>